<evidence type="ECO:0000256" key="1">
    <source>
        <dbReference type="SAM" id="Phobius"/>
    </source>
</evidence>
<feature type="transmembrane region" description="Helical" evidence="1">
    <location>
        <begin position="75"/>
        <end position="95"/>
    </location>
</feature>
<dbReference type="Proteomes" id="UP000830167">
    <property type="component" value="Chromosome"/>
</dbReference>
<feature type="transmembrane region" description="Helical" evidence="1">
    <location>
        <begin position="107"/>
        <end position="133"/>
    </location>
</feature>
<evidence type="ECO:0000313" key="3">
    <source>
        <dbReference type="Proteomes" id="UP000830167"/>
    </source>
</evidence>
<accession>A0ABY4CJS6</accession>
<keyword evidence="1" id="KW-0812">Transmembrane</keyword>
<protein>
    <recommendedName>
        <fullName evidence="4">DUF2231 domain-containing protein</fullName>
    </recommendedName>
</protein>
<dbReference type="RefSeq" id="WP_347437410.1">
    <property type="nucleotide sequence ID" value="NZ_CP089291.1"/>
</dbReference>
<evidence type="ECO:0008006" key="4">
    <source>
        <dbReference type="Google" id="ProtNLM"/>
    </source>
</evidence>
<dbReference type="EMBL" id="CP089291">
    <property type="protein sequence ID" value="UOF90710.1"/>
    <property type="molecule type" value="Genomic_DNA"/>
</dbReference>
<keyword evidence="3" id="KW-1185">Reference proteome</keyword>
<organism evidence="2 3">
    <name type="scientific">Fodinisporobacter ferrooxydans</name>
    <dbReference type="NCBI Taxonomy" id="2901836"/>
    <lineage>
        <taxon>Bacteria</taxon>
        <taxon>Bacillati</taxon>
        <taxon>Bacillota</taxon>
        <taxon>Bacilli</taxon>
        <taxon>Bacillales</taxon>
        <taxon>Alicyclobacillaceae</taxon>
        <taxon>Fodinisporobacter</taxon>
    </lineage>
</organism>
<keyword evidence="1" id="KW-1133">Transmembrane helix</keyword>
<reference evidence="2" key="1">
    <citation type="submission" date="2021-12" db="EMBL/GenBank/DDBJ databases">
        <title>Alicyclobacillaceae gen. nov., sp. nov., isolated from chalcocite enrichment system.</title>
        <authorList>
            <person name="Jiang Z."/>
        </authorList>
    </citation>
    <scope>NUCLEOTIDE SEQUENCE</scope>
    <source>
        <strain evidence="2">MYW30-H2</strain>
    </source>
</reference>
<sequence>MLVFVHGIFAAAFILFVLGALFFDFIAILRPPRFYARIAFVCALFALLSFVALAGIGGILASHVQISTAAGVSQLHRHIIMASETILLLLLTWLIRLTLGRYRFRMILYFVLEIAVLAIAILTAHYGTLVAFLKP</sequence>
<keyword evidence="1" id="KW-0472">Membrane</keyword>
<proteinExistence type="predicted"/>
<feature type="transmembrane region" description="Helical" evidence="1">
    <location>
        <begin position="6"/>
        <end position="26"/>
    </location>
</feature>
<evidence type="ECO:0000313" key="2">
    <source>
        <dbReference type="EMBL" id="UOF90710.1"/>
    </source>
</evidence>
<feature type="transmembrane region" description="Helical" evidence="1">
    <location>
        <begin position="38"/>
        <end position="63"/>
    </location>
</feature>
<name>A0ABY4CJS6_9BACL</name>
<gene>
    <name evidence="2" type="ORF">LSG31_00040</name>
</gene>